<dbReference type="Pfam" id="PF01145">
    <property type="entry name" value="Band_7"/>
    <property type="match status" value="1"/>
</dbReference>
<reference evidence="7" key="1">
    <citation type="submission" date="2020-06" db="EMBL/GenBank/DDBJ databases">
        <title>Unique genomic features of the anaerobic methanotrophic archaea.</title>
        <authorList>
            <person name="Chadwick G.L."/>
            <person name="Skennerton C.T."/>
            <person name="Laso-Perez R."/>
            <person name="Leu A.O."/>
            <person name="Speth D.R."/>
            <person name="Yu H."/>
            <person name="Morgan-Lang C."/>
            <person name="Hatzenpichler R."/>
            <person name="Goudeau D."/>
            <person name="Malmstrom R."/>
            <person name="Brazelton W.J."/>
            <person name="Woyke T."/>
            <person name="Hallam S.J."/>
            <person name="Tyson G.W."/>
            <person name="Wegener G."/>
            <person name="Boetius A."/>
            <person name="Orphan V."/>
        </authorList>
    </citation>
    <scope>NUCLEOTIDE SEQUENCE</scope>
</reference>
<gene>
    <name evidence="7" type="ORF">BPDGFPMF_00026</name>
</gene>
<dbReference type="SUPFAM" id="SSF117892">
    <property type="entry name" value="Band 7/SPFH domain"/>
    <property type="match status" value="1"/>
</dbReference>
<dbReference type="InterPro" id="IPR036013">
    <property type="entry name" value="Band_7/SPFH_dom_sf"/>
</dbReference>
<dbReference type="PANTHER" id="PTHR43327">
    <property type="entry name" value="STOMATIN-LIKE PROTEIN 2, MITOCHONDRIAL"/>
    <property type="match status" value="1"/>
</dbReference>
<keyword evidence="5" id="KW-0472">Membrane</keyword>
<dbReference type="InterPro" id="IPR001972">
    <property type="entry name" value="Stomatin_HflK_fam"/>
</dbReference>
<comment type="similarity">
    <text evidence="2">Belongs to the band 7/mec-2 family.</text>
</comment>
<dbReference type="EMBL" id="MT631505">
    <property type="protein sequence ID" value="QNO52267.1"/>
    <property type="molecule type" value="Genomic_DNA"/>
</dbReference>
<dbReference type="GO" id="GO:0098552">
    <property type="term" value="C:side of membrane"/>
    <property type="evidence" value="ECO:0007669"/>
    <property type="project" value="UniProtKB-ARBA"/>
</dbReference>
<evidence type="ECO:0000256" key="4">
    <source>
        <dbReference type="ARBA" id="ARBA00022989"/>
    </source>
</evidence>
<dbReference type="FunFam" id="3.30.479.30:FF:000004">
    <property type="entry name" value="Putative membrane protease family, stomatin"/>
    <property type="match status" value="1"/>
</dbReference>
<dbReference type="PROSITE" id="PS01270">
    <property type="entry name" value="BAND_7"/>
    <property type="match status" value="1"/>
</dbReference>
<evidence type="ECO:0000256" key="5">
    <source>
        <dbReference type="ARBA" id="ARBA00023136"/>
    </source>
</evidence>
<sequence>MEIVFVIAVILFVITVVTLLKAVTTVKQYEKGVVERFGQYKETLDPGLRFIVPFVDNIAERIDMRETVIDIAPQAVITKDNVAVTVDAVIYYVVTDPKALRYEIADFRFAISKLAQTNLRNLIGDMTLDQTLTARDRINTSLRNTLDEATDKWGVKVVRVEVQKIDPPQDIADAMSKQMKAEREKRATILSAEAYKEKQILEAEGDKQNEVLKAEGDRAAAILRAEGEAKAIESVSRAAEEFFIGNAQVLKQLEVTQASLQDNTKIVVSDQSKLINILDMLKEGDKRRIVPIEK</sequence>
<dbReference type="GO" id="GO:0005886">
    <property type="term" value="C:plasma membrane"/>
    <property type="evidence" value="ECO:0007669"/>
    <property type="project" value="UniProtKB-ARBA"/>
</dbReference>
<dbReference type="PANTHER" id="PTHR43327:SF10">
    <property type="entry name" value="STOMATIN-LIKE PROTEIN 2, MITOCHONDRIAL"/>
    <property type="match status" value="1"/>
</dbReference>
<dbReference type="SMART" id="SM00244">
    <property type="entry name" value="PHB"/>
    <property type="match status" value="1"/>
</dbReference>
<protein>
    <recommendedName>
        <fullName evidence="6">Band 7 domain-containing protein</fullName>
    </recommendedName>
</protein>
<dbReference type="AlphaFoldDB" id="A0A7G9YW83"/>
<evidence type="ECO:0000256" key="2">
    <source>
        <dbReference type="ARBA" id="ARBA00008164"/>
    </source>
</evidence>
<comment type="subcellular location">
    <subcellularLocation>
        <location evidence="1">Membrane</location>
        <topology evidence="1">Single-pass membrane protein</topology>
    </subcellularLocation>
</comment>
<evidence type="ECO:0000256" key="3">
    <source>
        <dbReference type="ARBA" id="ARBA00022692"/>
    </source>
</evidence>
<name>A0A7G9YW83_9EURY</name>
<dbReference type="InterPro" id="IPR001107">
    <property type="entry name" value="Band_7"/>
</dbReference>
<dbReference type="PRINTS" id="PR00721">
    <property type="entry name" value="STOMATIN"/>
</dbReference>
<evidence type="ECO:0000256" key="1">
    <source>
        <dbReference type="ARBA" id="ARBA00004167"/>
    </source>
</evidence>
<dbReference type="CDD" id="cd08829">
    <property type="entry name" value="SPFH_paraslipin"/>
    <property type="match status" value="1"/>
</dbReference>
<keyword evidence="3" id="KW-0812">Transmembrane</keyword>
<dbReference type="Gene3D" id="3.30.479.30">
    <property type="entry name" value="Band 7 domain"/>
    <property type="match status" value="1"/>
</dbReference>
<feature type="domain" description="Band 7" evidence="6">
    <location>
        <begin position="21"/>
        <end position="179"/>
    </location>
</feature>
<organism evidence="7">
    <name type="scientific">Candidatus Methanophagaceae archaeon ANME-1 ERB6</name>
    <dbReference type="NCBI Taxonomy" id="2759912"/>
    <lineage>
        <taxon>Archaea</taxon>
        <taxon>Methanobacteriati</taxon>
        <taxon>Methanobacteriota</taxon>
        <taxon>Stenosarchaea group</taxon>
        <taxon>Methanomicrobia</taxon>
        <taxon>Candidatus Methanophagales</taxon>
        <taxon>Candidatus Methanophagaceae</taxon>
    </lineage>
</organism>
<keyword evidence="4" id="KW-1133">Transmembrane helix</keyword>
<evidence type="ECO:0000259" key="6">
    <source>
        <dbReference type="SMART" id="SM00244"/>
    </source>
</evidence>
<accession>A0A7G9YW83</accession>
<evidence type="ECO:0000313" key="7">
    <source>
        <dbReference type="EMBL" id="QNO52267.1"/>
    </source>
</evidence>
<dbReference type="InterPro" id="IPR050710">
    <property type="entry name" value="Band7/mec-2_domain"/>
</dbReference>
<dbReference type="InterPro" id="IPR018080">
    <property type="entry name" value="Band_7/stomatin-like_CS"/>
</dbReference>
<proteinExistence type="inferred from homology"/>